<sequence length="104" mass="11843">MRKPCTFVSITFNHRRNACFNGGSPLSRAATPESNYPTTKKDAKNAYISFPGNQPSMKPSKIRCWRRSNEYETERAFLEGAKYNIADNYCGFTDTINCQSHFST</sequence>
<proteinExistence type="predicted"/>
<dbReference type="EMBL" id="SHOA02000002">
    <property type="protein sequence ID" value="TDH65926.1"/>
    <property type="molecule type" value="Genomic_DNA"/>
</dbReference>
<evidence type="ECO:0000313" key="1">
    <source>
        <dbReference type="EMBL" id="TDH65926.1"/>
    </source>
</evidence>
<dbReference type="KEGG" id="blac:94351537"/>
<reference evidence="1 2" key="1">
    <citation type="journal article" date="2021" name="Genome Biol.">
        <title>AFLAP: assembly-free linkage analysis pipeline using k-mers from genome sequencing data.</title>
        <authorList>
            <person name="Fletcher K."/>
            <person name="Zhang L."/>
            <person name="Gil J."/>
            <person name="Han R."/>
            <person name="Cavanaugh K."/>
            <person name="Michelmore R."/>
        </authorList>
    </citation>
    <scope>NUCLEOTIDE SEQUENCE [LARGE SCALE GENOMIC DNA]</scope>
    <source>
        <strain evidence="1 2">SF5</strain>
    </source>
</reference>
<dbReference type="AlphaFoldDB" id="A0A976IBW5"/>
<dbReference type="Proteomes" id="UP000294530">
    <property type="component" value="Unassembled WGS sequence"/>
</dbReference>
<organism evidence="1 2">
    <name type="scientific">Bremia lactucae</name>
    <name type="common">Lettuce downy mildew</name>
    <dbReference type="NCBI Taxonomy" id="4779"/>
    <lineage>
        <taxon>Eukaryota</taxon>
        <taxon>Sar</taxon>
        <taxon>Stramenopiles</taxon>
        <taxon>Oomycota</taxon>
        <taxon>Peronosporomycetes</taxon>
        <taxon>Peronosporales</taxon>
        <taxon>Peronosporaceae</taxon>
        <taxon>Bremia</taxon>
    </lineage>
</organism>
<name>A0A976IBW5_BRELC</name>
<protein>
    <submittedName>
        <fullName evidence="1">Uncharacterized protein</fullName>
    </submittedName>
</protein>
<dbReference type="RefSeq" id="XP_067815425.1">
    <property type="nucleotide sequence ID" value="XM_067965866.1"/>
</dbReference>
<comment type="caution">
    <text evidence="1">The sequence shown here is derived from an EMBL/GenBank/DDBJ whole genome shotgun (WGS) entry which is preliminary data.</text>
</comment>
<gene>
    <name evidence="1" type="ORF">CCR75_007809</name>
</gene>
<evidence type="ECO:0000313" key="2">
    <source>
        <dbReference type="Proteomes" id="UP000294530"/>
    </source>
</evidence>
<dbReference type="GeneID" id="94351537"/>
<keyword evidence="2" id="KW-1185">Reference proteome</keyword>
<accession>A0A976IBW5</accession>